<dbReference type="RefSeq" id="WP_307484839.1">
    <property type="nucleotide sequence ID" value="NZ_JAUTBF010000001.1"/>
</dbReference>
<dbReference type="Proteomes" id="UP001226691">
    <property type="component" value="Unassembled WGS sequence"/>
</dbReference>
<evidence type="ECO:0000313" key="2">
    <source>
        <dbReference type="EMBL" id="MDQ1124190.1"/>
    </source>
</evidence>
<feature type="transmembrane region" description="Helical" evidence="1">
    <location>
        <begin position="638"/>
        <end position="657"/>
    </location>
</feature>
<keyword evidence="1" id="KW-0472">Membrane</keyword>
<keyword evidence="1" id="KW-1133">Transmembrane helix</keyword>
<keyword evidence="1" id="KW-0812">Transmembrane</keyword>
<feature type="transmembrane region" description="Helical" evidence="1">
    <location>
        <begin position="205"/>
        <end position="227"/>
    </location>
</feature>
<evidence type="ECO:0008006" key="4">
    <source>
        <dbReference type="Google" id="ProtNLM"/>
    </source>
</evidence>
<organism evidence="2 3">
    <name type="scientific">Microbacterium trichothecenolyticum</name>
    <name type="common">Aureobacterium trichothecenolyticum</name>
    <dbReference type="NCBI Taxonomy" id="69370"/>
    <lineage>
        <taxon>Bacteria</taxon>
        <taxon>Bacillati</taxon>
        <taxon>Actinomycetota</taxon>
        <taxon>Actinomycetes</taxon>
        <taxon>Micrococcales</taxon>
        <taxon>Microbacteriaceae</taxon>
        <taxon>Microbacterium</taxon>
    </lineage>
</organism>
<feature type="transmembrane region" description="Helical" evidence="1">
    <location>
        <begin position="567"/>
        <end position="590"/>
    </location>
</feature>
<feature type="transmembrane region" description="Helical" evidence="1">
    <location>
        <begin position="156"/>
        <end position="178"/>
    </location>
</feature>
<comment type="caution">
    <text evidence="2">The sequence shown here is derived from an EMBL/GenBank/DDBJ whole genome shotgun (WGS) entry which is preliminary data.</text>
</comment>
<evidence type="ECO:0000313" key="3">
    <source>
        <dbReference type="Proteomes" id="UP001226691"/>
    </source>
</evidence>
<sequence>MLTILGDFSRSTASAVVRVDDQLSGPDGTITGMRIGVLSTSPAAPTLDLTFLGTTLISHAQITDLLAAQPAASIGLDANSADVIADVPSLRFAPRVSMVQLTHLVETSKTINGTYRIAGADAEQVGELATTLESRTGVSAERLLAPLRGQSSDSGLIAGLLLGVLAAATVLLLLLLVFEAVRAFRVLGVHLLLGRSRWDVAFAQYRSVIIAALATGALSVGLVLLMAPGYAPTPTLLGAAAGAAAVGALPCLGCVAVGAFLLISVKPVDAILGRFSKRVLVSALAGFYILAIGALTATLVYLDGPLKEAGTLADVSQSWSAVGEERILYRTAAGEDQASFTGQSSEYQQDFYDWYRAIAGESGVQLINTQYFDQSVLDGWSGVFSSVPHQPFWYVAASPSALTAEGFPLSDDVVARAEAGERVFLLPDTWDDATRTAMQGWLTQKSEISYEPAIRTEYFDARAVGFEDYAPGTPLFSWSTEPEGRDGIVEAAILVTTPENMVPFESESLAAVGLQNSYVKLSPDAAARYATPSFFATFHLADNDVTFLPVSEFVAGLTKSIQSVLQLFGAVILLLGVFSLLMLAALTKLYATTHREAVAVKSMLGYRPLRIFMTAFALVGIVGAVAIAAAVVSSSTTAILGNVLIFAAQLMLFFVLARAYARLRLSSVLTE</sequence>
<protein>
    <recommendedName>
        <fullName evidence="4">FtsX-like permease family protein</fullName>
    </recommendedName>
</protein>
<dbReference type="EMBL" id="JAUTBF010000001">
    <property type="protein sequence ID" value="MDQ1124190.1"/>
    <property type="molecule type" value="Genomic_DNA"/>
</dbReference>
<proteinExistence type="predicted"/>
<reference evidence="2 3" key="1">
    <citation type="submission" date="2023-07" db="EMBL/GenBank/DDBJ databases">
        <title>Functional and genomic diversity of the sorghum phyllosphere microbiome.</title>
        <authorList>
            <person name="Shade A."/>
        </authorList>
    </citation>
    <scope>NUCLEOTIDE SEQUENCE [LARGE SCALE GENOMIC DNA]</scope>
    <source>
        <strain evidence="2 3">SORGH_AS_1207</strain>
    </source>
</reference>
<accession>A0ABU0TX11</accession>
<gene>
    <name evidence="2" type="ORF">QE412_002763</name>
</gene>
<name>A0ABU0TX11_MICTR</name>
<keyword evidence="3" id="KW-1185">Reference proteome</keyword>
<feature type="transmembrane region" description="Helical" evidence="1">
    <location>
        <begin position="611"/>
        <end position="632"/>
    </location>
</feature>
<feature type="transmembrane region" description="Helical" evidence="1">
    <location>
        <begin position="279"/>
        <end position="302"/>
    </location>
</feature>
<feature type="transmembrane region" description="Helical" evidence="1">
    <location>
        <begin position="239"/>
        <end position="263"/>
    </location>
</feature>
<evidence type="ECO:0000256" key="1">
    <source>
        <dbReference type="SAM" id="Phobius"/>
    </source>
</evidence>